<dbReference type="Pfam" id="PF03382">
    <property type="entry name" value="DUF285"/>
    <property type="match status" value="3"/>
</dbReference>
<dbReference type="EMBL" id="CAJNDS010002468">
    <property type="protein sequence ID" value="CAE7488453.1"/>
    <property type="molecule type" value="Genomic_DNA"/>
</dbReference>
<comment type="caution">
    <text evidence="2">The sequence shown here is derived from an EMBL/GenBank/DDBJ whole genome shotgun (WGS) entry which is preliminary data.</text>
</comment>
<dbReference type="InterPro" id="IPR011889">
    <property type="entry name" value="Liste_lipo_26"/>
</dbReference>
<feature type="transmembrane region" description="Helical" evidence="1">
    <location>
        <begin position="1260"/>
        <end position="1282"/>
    </location>
</feature>
<name>A0A812SPS1_9DINO</name>
<dbReference type="PANTHER" id="PTHR46967">
    <property type="entry name" value="INSULIN-LIKE GROWTH FACTOR BINDING PROTEIN,N-TERMINAL"/>
    <property type="match status" value="1"/>
</dbReference>
<accession>A0A812SPS1</accession>
<gene>
    <name evidence="2" type="ORF">SNAT2548_LOCUS27393</name>
</gene>
<keyword evidence="1" id="KW-0812">Transmembrane</keyword>
<dbReference type="SMART" id="SM01411">
    <property type="entry name" value="Ephrin_rec_like"/>
    <property type="match status" value="2"/>
</dbReference>
<evidence type="ECO:0000313" key="3">
    <source>
        <dbReference type="Proteomes" id="UP000604046"/>
    </source>
</evidence>
<reference evidence="2" key="1">
    <citation type="submission" date="2021-02" db="EMBL/GenBank/DDBJ databases">
        <authorList>
            <person name="Dougan E. K."/>
            <person name="Rhodes N."/>
            <person name="Thang M."/>
            <person name="Chan C."/>
        </authorList>
    </citation>
    <scope>NUCLEOTIDE SEQUENCE</scope>
</reference>
<evidence type="ECO:0000256" key="1">
    <source>
        <dbReference type="SAM" id="Phobius"/>
    </source>
</evidence>
<dbReference type="SUPFAM" id="SSF57184">
    <property type="entry name" value="Growth factor receptor domain"/>
    <property type="match status" value="2"/>
</dbReference>
<protein>
    <submittedName>
        <fullName evidence="2">Uncharacterized protein</fullName>
    </submittedName>
</protein>
<organism evidence="2 3">
    <name type="scientific">Symbiodinium natans</name>
    <dbReference type="NCBI Taxonomy" id="878477"/>
    <lineage>
        <taxon>Eukaryota</taxon>
        <taxon>Sar</taxon>
        <taxon>Alveolata</taxon>
        <taxon>Dinophyceae</taxon>
        <taxon>Suessiales</taxon>
        <taxon>Symbiodiniaceae</taxon>
        <taxon>Symbiodinium</taxon>
    </lineage>
</organism>
<keyword evidence="1" id="KW-1133">Transmembrane helix</keyword>
<dbReference type="Proteomes" id="UP000604046">
    <property type="component" value="Unassembled WGS sequence"/>
</dbReference>
<evidence type="ECO:0000313" key="2">
    <source>
        <dbReference type="EMBL" id="CAE7488453.1"/>
    </source>
</evidence>
<proteinExistence type="predicted"/>
<sequence>MSYMFYVAVLFNQPIGYWNTSAVTSMCSMFYFSAAFNQPIGLWNASSVRDTSFMFFGASAFDQPVGLWDMSSVADMRSMFRGATAFNHEVGSWNTAAVRDMSHMFNSASAFNRSIASWNTSRVRNMSSMFLGAAAFNQPIGSWNTSAVEDLSHMFSEAVIFDQPIGSWNIKAVDLSYMFFGATAFNHPIGMWNTSRVTDMQHMFHGANVFNVPLGSWDTGAVKNMRSMFQYAAAFNQPLGGWNTSLVQDMSHMFSNAKAFNRSLTSLDTASLIAKTSMFEGTSSFDAPPCRAGFAPAANGLGCQACAAGRYAAAGASACQACPAGTAPTKERGTCLECPAFEYSPGGTLTCHACHLPLMVVDNQCAWWHLPLLAVGIASAVVAARLVAARVRARRASQIETRMKMLYDDLWEDLPGTIQQHATKLQHLGVDPAAFECDIASMRALQSERAGVSMRYLLSSEFMELATKRTGKGNPSFIDMKTAFWLREDPVGQDVVCPRDGRPGCALVDWIPRSDRREQTHFMSWTWRYSMTEMRSALEMFRQSSLEVPESVFFFMCFFVNNQHRIIVEESVAGSDNLEEVFESNLRRIGRMVAILDTWEEPVYLTRIWTIYEQFVASTLQIQVVFVMPEESVRFLQQQIYCGKSGVDNITACVRRVDSARAGAWKKEDEDKVKSMIQDTVGFEFVDRHVTEVMVQWIGGVVEATFHQLLDAACAACDSCDASESLRSLHPSARKELVRGIPAVTSQFCRTSMACRPLALLISVALPLSASSETQRLRTQRELRAAVVSWERGSALERSALRQRYGEIADWDVREITNMSGIFKDLHSFNEDISRWNTSAVIDMSSMFAWARAFDQAIGSWNTSAVRDMSYMFRNAEAFNQPVGTWDTSGVKDMCSLFWRATAFNQPLSAWDTSAVHDMSSMFYSAAAFNQPIGEWDTSAVKDMKNMFSAARAFDQPIGSWNTSSVRDMSSMFAGAHSFNQAIGLWDTSAVRSMESMFHSAGSFNQALSAWNTSAVQDMSSMFEDARAFDEALGSWTTSALQDANSMFRYAVSFNQPLKRWDTSSLQDMSCMFCHAARFNESLGRWDTSSVKDMTFMFLEAAVFNQPIGSWSTSSVRDMNSMFKGAESFNQPIGSWDTSAVTSMESMFEGASSFNQPLGSWNITSLVNARDMFEGTSSFDAPPCRAGFAPAANGLGCQACAAGRYAAAGAAACQACPAGTAPTKERGTCLECPAFEYSPGGTLTCHACHLPLMVVDNQCAWWHLPLLVVGIASAVVAARLVAVRVRARRASQIETRMKMLYDDLWEDLPGTIQQHATKLQHLGVDPAAFERDIASMRALQSERAGVSMRYLLSIEFMELATKRTGKGNPSFIDMKTAFWLREDPIGQDVVCPRDGRPGCALVDWLPRSDRREQTHFMSWTWRYSMTEMRSALEMFRQSSLEVPESVFFFMCFFVNNQHRIIVEESVAGSDNLEEVFESNLRRIGRMVAILDTWEEPVYLTRIWTIYEQFVASTLQIQVVFVMPEESVRFLQQQIYCGKSGVDEVTSCVSCVDSERASAWKKEDEDKVKALIRSTVGFQHLNRHVREVMIRWIRATVQKLFRDRLNSRTACAGCEIVRTEVF</sequence>
<dbReference type="PANTHER" id="PTHR46967:SF2">
    <property type="entry name" value="SUSHI, VON WILLEBRAND FACTOR TYPE A, EGF AND PENTRAXIN DOMAIN-CONTAINING PROTEIN 1-LIKE"/>
    <property type="match status" value="1"/>
</dbReference>
<dbReference type="InterPro" id="IPR009030">
    <property type="entry name" value="Growth_fac_rcpt_cys_sf"/>
</dbReference>
<keyword evidence="3" id="KW-1185">Reference proteome</keyword>
<dbReference type="NCBIfam" id="TIGR02167">
    <property type="entry name" value="Liste_lipo_26"/>
    <property type="match status" value="3"/>
</dbReference>
<dbReference type="InterPro" id="IPR005046">
    <property type="entry name" value="DUF285"/>
</dbReference>
<keyword evidence="1" id="KW-0472">Membrane</keyword>